<dbReference type="EMBL" id="HBEA01016765">
    <property type="protein sequence ID" value="CAD8263284.1"/>
    <property type="molecule type" value="Transcribed_RNA"/>
</dbReference>
<evidence type="ECO:0000256" key="4">
    <source>
        <dbReference type="ARBA" id="ARBA00023136"/>
    </source>
</evidence>
<dbReference type="PANTHER" id="PTHR43243">
    <property type="entry name" value="INNER MEMBRANE TRANSPORTER YGJI-RELATED"/>
    <property type="match status" value="1"/>
</dbReference>
<comment type="subcellular location">
    <subcellularLocation>
        <location evidence="1">Membrane</location>
        <topology evidence="1">Multi-pass membrane protein</topology>
    </subcellularLocation>
</comment>
<sequence>MAAPESPETPMPSFSFMELFQPNSNLLRRVFLRKPLAVVEAEERGSKLGRHLSLFDLLCIGIGGTVGSGVFVLCGLIAHEYAGPAVVLSWLTAGFGCVLSGMNYAEMSSRVPSAGSSYAYTYVALGELPAVVAGWCLTLEYGISASAIARSWGDKMINWITTDLDLDGKGLRPGHGVNPLAAAMVMTCTGILLGGVGVGKNVTNFFTGLKMLLVAFMIIGGLSLFDADNLTPFAPNGFPGIMRGATSAFFGYIGYDTVCCLGMEAKNPSRNLPLAVGGSIVGVTVLQCLAAFALVSMQPFEDIDVDSGFPEAFGSNGLVWAQHLVATGEIITLPLVVLVSLLPQVRLQFAMAEDGLMPAILSKVDEHGNLFMNIFISGTIATLIALFVPFLYLDSMISAGVLIAFNLTNISLVVVRREHPFRENMCVSLMSLYCFISFVAALMWRYLLDNESLYPYLIFPCGLTAAAFLVVRHIAKTCPEVEDSSYAGFRVPFVPWLPALGIFVNWYLVVQLEWYSLLMIIGYVVFACSWYILFGVKYSIGNANGWAKRLEISETQGESMTTGLLENAKQEEPSF</sequence>
<feature type="transmembrane region" description="Helical" evidence="5">
    <location>
        <begin position="427"/>
        <end position="447"/>
    </location>
</feature>
<reference evidence="7" key="1">
    <citation type="submission" date="2021-01" db="EMBL/GenBank/DDBJ databases">
        <authorList>
            <person name="Corre E."/>
            <person name="Pelletier E."/>
            <person name="Niang G."/>
            <person name="Scheremetjew M."/>
            <person name="Finn R."/>
            <person name="Kale V."/>
            <person name="Holt S."/>
            <person name="Cochrane G."/>
            <person name="Meng A."/>
            <person name="Brown T."/>
            <person name="Cohen L."/>
        </authorList>
    </citation>
    <scope>NUCLEOTIDE SEQUENCE</scope>
    <source>
        <strain evidence="7">CCMP2078</strain>
    </source>
</reference>
<dbReference type="GO" id="GO:0016020">
    <property type="term" value="C:membrane"/>
    <property type="evidence" value="ECO:0007669"/>
    <property type="project" value="UniProtKB-SubCell"/>
</dbReference>
<dbReference type="AlphaFoldDB" id="A0A7R9UE61"/>
<organism evidence="7">
    <name type="scientific">Pinguiococcus pyrenoidosus</name>
    <dbReference type="NCBI Taxonomy" id="172671"/>
    <lineage>
        <taxon>Eukaryota</taxon>
        <taxon>Sar</taxon>
        <taxon>Stramenopiles</taxon>
        <taxon>Ochrophyta</taxon>
        <taxon>Pinguiophyceae</taxon>
        <taxon>Pinguiochrysidales</taxon>
        <taxon>Pinguiochrysidaceae</taxon>
        <taxon>Pinguiococcus</taxon>
    </lineage>
</organism>
<feature type="transmembrane region" description="Helical" evidence="5">
    <location>
        <begin position="487"/>
        <end position="508"/>
    </location>
</feature>
<feature type="transmembrane region" description="Helical" evidence="5">
    <location>
        <begin position="54"/>
        <end position="79"/>
    </location>
</feature>
<feature type="transmembrane region" description="Helical" evidence="5">
    <location>
        <begin position="320"/>
        <end position="342"/>
    </location>
</feature>
<feature type="transmembrane region" description="Helical" evidence="5">
    <location>
        <begin position="514"/>
        <end position="534"/>
    </location>
</feature>
<evidence type="ECO:0000313" key="7">
    <source>
        <dbReference type="EMBL" id="CAD8263284.1"/>
    </source>
</evidence>
<feature type="transmembrane region" description="Helical" evidence="5">
    <location>
        <begin position="180"/>
        <end position="198"/>
    </location>
</feature>
<feature type="transmembrane region" description="Helical" evidence="5">
    <location>
        <begin position="205"/>
        <end position="225"/>
    </location>
</feature>
<keyword evidence="2 5" id="KW-0812">Transmembrane</keyword>
<dbReference type="GO" id="GO:0015171">
    <property type="term" value="F:amino acid transmembrane transporter activity"/>
    <property type="evidence" value="ECO:0007669"/>
    <property type="project" value="TreeGrafter"/>
</dbReference>
<dbReference type="Gene3D" id="1.20.1740.10">
    <property type="entry name" value="Amino acid/polyamine transporter I"/>
    <property type="match status" value="1"/>
</dbReference>
<feature type="transmembrane region" description="Helical" evidence="5">
    <location>
        <begin position="275"/>
        <end position="300"/>
    </location>
</feature>
<feature type="transmembrane region" description="Helical" evidence="5">
    <location>
        <begin position="245"/>
        <end position="263"/>
    </location>
</feature>
<protein>
    <recommendedName>
        <fullName evidence="6">Cationic amino acid transporter C-terminal domain-containing protein</fullName>
    </recommendedName>
</protein>
<dbReference type="PANTHER" id="PTHR43243:SF82">
    <property type="entry name" value="CATIONIC AMINO ACID TRANSPORTER C-TERMINAL DOMAIN-CONTAINING PROTEIN"/>
    <property type="match status" value="1"/>
</dbReference>
<keyword evidence="4 5" id="KW-0472">Membrane</keyword>
<dbReference type="InterPro" id="IPR002293">
    <property type="entry name" value="AA/rel_permease1"/>
</dbReference>
<dbReference type="InterPro" id="IPR029485">
    <property type="entry name" value="CAT_C"/>
</dbReference>
<feature type="transmembrane region" description="Helical" evidence="5">
    <location>
        <begin position="370"/>
        <end position="390"/>
    </location>
</feature>
<feature type="transmembrane region" description="Helical" evidence="5">
    <location>
        <begin position="453"/>
        <end position="475"/>
    </location>
</feature>
<keyword evidence="3 5" id="KW-1133">Transmembrane helix</keyword>
<name>A0A7R9UE61_9STRA</name>
<evidence type="ECO:0000256" key="2">
    <source>
        <dbReference type="ARBA" id="ARBA00022692"/>
    </source>
</evidence>
<dbReference type="Pfam" id="PF13906">
    <property type="entry name" value="AA_permease_C"/>
    <property type="match status" value="1"/>
</dbReference>
<evidence type="ECO:0000256" key="5">
    <source>
        <dbReference type="SAM" id="Phobius"/>
    </source>
</evidence>
<evidence type="ECO:0000259" key="6">
    <source>
        <dbReference type="Pfam" id="PF13906"/>
    </source>
</evidence>
<evidence type="ECO:0000256" key="3">
    <source>
        <dbReference type="ARBA" id="ARBA00022989"/>
    </source>
</evidence>
<feature type="transmembrane region" description="Helical" evidence="5">
    <location>
        <begin position="396"/>
        <end position="415"/>
    </location>
</feature>
<gene>
    <name evidence="7" type="ORF">PPYR1160_LOCUS12786</name>
</gene>
<proteinExistence type="predicted"/>
<dbReference type="Pfam" id="PF13520">
    <property type="entry name" value="AA_permease_2"/>
    <property type="match status" value="1"/>
</dbReference>
<accession>A0A7R9UE61</accession>
<evidence type="ECO:0000256" key="1">
    <source>
        <dbReference type="ARBA" id="ARBA00004141"/>
    </source>
</evidence>
<feature type="transmembrane region" description="Helical" evidence="5">
    <location>
        <begin position="85"/>
        <end position="105"/>
    </location>
</feature>
<feature type="domain" description="Cationic amino acid transporter C-terminal" evidence="6">
    <location>
        <begin position="489"/>
        <end position="538"/>
    </location>
</feature>